<dbReference type="PANTHER" id="PTHR11699">
    <property type="entry name" value="ALDEHYDE DEHYDROGENASE-RELATED"/>
    <property type="match status" value="1"/>
</dbReference>
<evidence type="ECO:0000313" key="4">
    <source>
        <dbReference type="Proteomes" id="UP000782519"/>
    </source>
</evidence>
<evidence type="ECO:0000256" key="1">
    <source>
        <dbReference type="ARBA" id="ARBA00023002"/>
    </source>
</evidence>
<dbReference type="InterPro" id="IPR015590">
    <property type="entry name" value="Aldehyde_DH_dom"/>
</dbReference>
<gene>
    <name evidence="3" type="ORF">HZA66_24920</name>
</gene>
<feature type="domain" description="Aldehyde dehydrogenase" evidence="2">
    <location>
        <begin position="18"/>
        <end position="280"/>
    </location>
</feature>
<dbReference type="EMBL" id="JACRJB010000068">
    <property type="protein sequence ID" value="MBI5132695.1"/>
    <property type="molecule type" value="Genomic_DNA"/>
</dbReference>
<name>A0A933W3Y8_RHOPL</name>
<dbReference type="InterPro" id="IPR016161">
    <property type="entry name" value="Ald_DH/histidinol_DH"/>
</dbReference>
<comment type="caution">
    <text evidence="3">The sequence shown here is derived from an EMBL/GenBank/DDBJ whole genome shotgun (WGS) entry which is preliminary data.</text>
</comment>
<dbReference type="Pfam" id="PF00171">
    <property type="entry name" value="Aldedh"/>
    <property type="match status" value="1"/>
</dbReference>
<dbReference type="NCBIfam" id="NF047625">
    <property type="entry name" value="AcylSulfactDhSauS"/>
    <property type="match status" value="1"/>
</dbReference>
<sequence length="483" mass="51154">MTSAAADNETSVPQDPDVIAAVVRRARKAQAAFASASQETADSAVRALAWAIYRPDRARELATLAVADTALGNVADKIVKKQRKTFGTLRDLLRVKSVGLIEQDAARGLVKYAKPIGVVAALTPSTNPGATPVNKAMMALKGRNAIIIAPSPLGYATTARAVALMRAELASIALDPDLVQVLPAPVTKQATDVLMKAVDLVVVTGSQDNVRRAAASGTPAIGVGVGNVPVIIDETADLTDAAVKIAASKTFDNATSCSSENALVIVDVVYDQAIDALRRAGAHLCSAEETQRIERTLWQRGKLDRNLIARDASVLASAFGLPAEAASARFFLAEETEIGKAHPLSGEKLALVLTVYRARDFAAAKAIVRDILAYQGRGHSVGLHSRNAARGDELAADLDVARVLVNFAHTFGNGGGFDSGLNFTLSMGCGSWQKNSISENLNYRHFLNITHLVRVIPEDRPSEQALFGPHWAKIGYAPRGDES</sequence>
<dbReference type="AlphaFoldDB" id="A0A933W3Y8"/>
<dbReference type="Gene3D" id="3.40.309.10">
    <property type="entry name" value="Aldehyde Dehydrogenase, Chain A, domain 2"/>
    <property type="match status" value="1"/>
</dbReference>
<dbReference type="InterPro" id="IPR016163">
    <property type="entry name" value="Ald_DH_C"/>
</dbReference>
<keyword evidence="1" id="KW-0560">Oxidoreductase</keyword>
<proteinExistence type="predicted"/>
<organism evidence="3 4">
    <name type="scientific">Rhodopseudomonas palustris</name>
    <dbReference type="NCBI Taxonomy" id="1076"/>
    <lineage>
        <taxon>Bacteria</taxon>
        <taxon>Pseudomonadati</taxon>
        <taxon>Pseudomonadota</taxon>
        <taxon>Alphaproteobacteria</taxon>
        <taxon>Hyphomicrobiales</taxon>
        <taxon>Nitrobacteraceae</taxon>
        <taxon>Rhodopseudomonas</taxon>
    </lineage>
</organism>
<dbReference type="Gene3D" id="3.40.605.10">
    <property type="entry name" value="Aldehyde Dehydrogenase, Chain A, domain 1"/>
    <property type="match status" value="1"/>
</dbReference>
<reference evidence="3" key="1">
    <citation type="submission" date="2020-07" db="EMBL/GenBank/DDBJ databases">
        <title>Huge and variable diversity of episymbiotic CPR bacteria and DPANN archaea in groundwater ecosystems.</title>
        <authorList>
            <person name="He C.Y."/>
            <person name="Keren R."/>
            <person name="Whittaker M."/>
            <person name="Farag I.F."/>
            <person name="Doudna J."/>
            <person name="Cate J.H.D."/>
            <person name="Banfield J.F."/>
        </authorList>
    </citation>
    <scope>NUCLEOTIDE SEQUENCE</scope>
    <source>
        <strain evidence="3">NC_groundwater_1818_Pr3_B-0.1um_66_35</strain>
    </source>
</reference>
<dbReference type="InterPro" id="IPR016162">
    <property type="entry name" value="Ald_DH_N"/>
</dbReference>
<dbReference type="GO" id="GO:0016620">
    <property type="term" value="F:oxidoreductase activity, acting on the aldehyde or oxo group of donors, NAD or NADP as acceptor"/>
    <property type="evidence" value="ECO:0007669"/>
    <property type="project" value="InterPro"/>
</dbReference>
<protein>
    <submittedName>
        <fullName evidence="3">Aldehyde dehydrogenase family protein</fullName>
    </submittedName>
</protein>
<evidence type="ECO:0000313" key="3">
    <source>
        <dbReference type="EMBL" id="MBI5132695.1"/>
    </source>
</evidence>
<evidence type="ECO:0000259" key="2">
    <source>
        <dbReference type="Pfam" id="PF00171"/>
    </source>
</evidence>
<accession>A0A933W3Y8</accession>
<dbReference type="Proteomes" id="UP000782519">
    <property type="component" value="Unassembled WGS sequence"/>
</dbReference>
<dbReference type="SUPFAM" id="SSF53720">
    <property type="entry name" value="ALDH-like"/>
    <property type="match status" value="1"/>
</dbReference>